<gene>
    <name evidence="1" type="ORF">E2C01_041440</name>
</gene>
<evidence type="ECO:0000313" key="2">
    <source>
        <dbReference type="Proteomes" id="UP000324222"/>
    </source>
</evidence>
<organism evidence="1 2">
    <name type="scientific">Portunus trituberculatus</name>
    <name type="common">Swimming crab</name>
    <name type="synonym">Neptunus trituberculatus</name>
    <dbReference type="NCBI Taxonomy" id="210409"/>
    <lineage>
        <taxon>Eukaryota</taxon>
        <taxon>Metazoa</taxon>
        <taxon>Ecdysozoa</taxon>
        <taxon>Arthropoda</taxon>
        <taxon>Crustacea</taxon>
        <taxon>Multicrustacea</taxon>
        <taxon>Malacostraca</taxon>
        <taxon>Eumalacostraca</taxon>
        <taxon>Eucarida</taxon>
        <taxon>Decapoda</taxon>
        <taxon>Pleocyemata</taxon>
        <taxon>Brachyura</taxon>
        <taxon>Eubrachyura</taxon>
        <taxon>Portunoidea</taxon>
        <taxon>Portunidae</taxon>
        <taxon>Portuninae</taxon>
        <taxon>Portunus</taxon>
    </lineage>
</organism>
<reference evidence="1 2" key="1">
    <citation type="submission" date="2019-05" db="EMBL/GenBank/DDBJ databases">
        <title>Another draft genome of Portunus trituberculatus and its Hox gene families provides insights of decapod evolution.</title>
        <authorList>
            <person name="Jeong J.-H."/>
            <person name="Song I."/>
            <person name="Kim S."/>
            <person name="Choi T."/>
            <person name="Kim D."/>
            <person name="Ryu S."/>
            <person name="Kim W."/>
        </authorList>
    </citation>
    <scope>NUCLEOTIDE SEQUENCE [LARGE SCALE GENOMIC DNA]</scope>
    <source>
        <tissue evidence="1">Muscle</tissue>
    </source>
</reference>
<dbReference type="AlphaFoldDB" id="A0A5B7FQE8"/>
<evidence type="ECO:0000313" key="1">
    <source>
        <dbReference type="EMBL" id="MPC47686.1"/>
    </source>
</evidence>
<proteinExistence type="predicted"/>
<keyword evidence="2" id="KW-1185">Reference proteome</keyword>
<name>A0A5B7FQE8_PORTR</name>
<dbReference type="Proteomes" id="UP000324222">
    <property type="component" value="Unassembled WGS sequence"/>
</dbReference>
<dbReference type="EMBL" id="VSRR010007873">
    <property type="protein sequence ID" value="MPC47686.1"/>
    <property type="molecule type" value="Genomic_DNA"/>
</dbReference>
<comment type="caution">
    <text evidence="1">The sequence shown here is derived from an EMBL/GenBank/DDBJ whole genome shotgun (WGS) entry which is preliminary data.</text>
</comment>
<accession>A0A5B7FQE8</accession>
<sequence>MELVIWTTTHITFLVNTVIRMELPHTIHTPITSQMLKYSPSLGVLWFVYREVREAPPARPRHQASLPRGWVARSILFLCCIYLLI</sequence>
<protein>
    <submittedName>
        <fullName evidence="1">Uncharacterized protein</fullName>
    </submittedName>
</protein>